<dbReference type="OrthoDB" id="9775268at2"/>
<name>A0A4R7HZ08_9ACTN</name>
<evidence type="ECO:0000256" key="6">
    <source>
        <dbReference type="ARBA" id="ARBA00023136"/>
    </source>
</evidence>
<keyword evidence="2" id="KW-0813">Transport</keyword>
<dbReference type="SUPFAM" id="SSF103473">
    <property type="entry name" value="MFS general substrate transporter"/>
    <property type="match status" value="1"/>
</dbReference>
<feature type="compositionally biased region" description="Polar residues" evidence="7">
    <location>
        <begin position="21"/>
        <end position="33"/>
    </location>
</feature>
<feature type="transmembrane region" description="Helical" evidence="8">
    <location>
        <begin position="256"/>
        <end position="277"/>
    </location>
</feature>
<dbReference type="EMBL" id="SOAU01000001">
    <property type="protein sequence ID" value="TDT15759.1"/>
    <property type="molecule type" value="Genomic_DNA"/>
</dbReference>
<evidence type="ECO:0000256" key="2">
    <source>
        <dbReference type="ARBA" id="ARBA00022448"/>
    </source>
</evidence>
<feature type="transmembrane region" description="Helical" evidence="8">
    <location>
        <begin position="49"/>
        <end position="70"/>
    </location>
</feature>
<dbReference type="PANTHER" id="PTHR23513:SF11">
    <property type="entry name" value="STAPHYLOFERRIN A TRANSPORTER"/>
    <property type="match status" value="1"/>
</dbReference>
<evidence type="ECO:0000256" key="4">
    <source>
        <dbReference type="ARBA" id="ARBA00022692"/>
    </source>
</evidence>
<dbReference type="InterPro" id="IPR036259">
    <property type="entry name" value="MFS_trans_sf"/>
</dbReference>
<keyword evidence="4 8" id="KW-0812">Transmembrane</keyword>
<dbReference type="CDD" id="cd06173">
    <property type="entry name" value="MFS_MefA_like"/>
    <property type="match status" value="1"/>
</dbReference>
<feature type="transmembrane region" description="Helical" evidence="8">
    <location>
        <begin position="383"/>
        <end position="402"/>
    </location>
</feature>
<proteinExistence type="predicted"/>
<sequence length="442" mass="46406">MRGAVPHSTRTIEGEARQTGPIATSAPTDNASERTATYESLRIPAYRTLFIVGAFGFLATQSQVVARGWLANELSDSNTGLGGVFMAFGISMLVATPLGGVAADRYSKRTILVVTFGMLMFTSLWVGLGVSFDFIEYWMLLATSAIQAVAFSFLVPARMALTGEVVGRELLPNAIILGQITINGSRVIGPAFAGVFIGVAWIGVAGVYYVSAALSVLALLRCFALPPGLPSGERSDRGVLREFGDSVRYVSKHRHVGLLIVVSFVCVMVGFPFVAFLPRLATEVLDVGSAGYGILAAASAVGAVILSMAIAGRSKGRAAWKIQSVTGFAFGATLIVLAVAPNYAFALLAVAAVGAASAGFQAMNNSLVLALSDVEYHGRVQSLMMLSFSGFGMAALPLGVLADEIGLRQTFAIMGALVLVAMSVYVVASRRTRRRIGEADLI</sequence>
<evidence type="ECO:0000256" key="1">
    <source>
        <dbReference type="ARBA" id="ARBA00004651"/>
    </source>
</evidence>
<dbReference type="Pfam" id="PF05977">
    <property type="entry name" value="MFS_3"/>
    <property type="match status" value="1"/>
</dbReference>
<evidence type="ECO:0000256" key="8">
    <source>
        <dbReference type="SAM" id="Phobius"/>
    </source>
</evidence>
<keyword evidence="5 8" id="KW-1133">Transmembrane helix</keyword>
<dbReference type="PROSITE" id="PS50850">
    <property type="entry name" value="MFS"/>
    <property type="match status" value="1"/>
</dbReference>
<evidence type="ECO:0000313" key="11">
    <source>
        <dbReference type="Proteomes" id="UP000294558"/>
    </source>
</evidence>
<keyword evidence="3" id="KW-1003">Cell membrane</keyword>
<evidence type="ECO:0000313" key="10">
    <source>
        <dbReference type="EMBL" id="TDT15759.1"/>
    </source>
</evidence>
<keyword evidence="6 8" id="KW-0472">Membrane</keyword>
<evidence type="ECO:0000256" key="5">
    <source>
        <dbReference type="ARBA" id="ARBA00022989"/>
    </source>
</evidence>
<feature type="transmembrane region" description="Helical" evidence="8">
    <location>
        <begin position="110"/>
        <end position="131"/>
    </location>
</feature>
<feature type="transmembrane region" description="Helical" evidence="8">
    <location>
        <begin position="82"/>
        <end position="103"/>
    </location>
</feature>
<dbReference type="PANTHER" id="PTHR23513">
    <property type="entry name" value="INTEGRAL MEMBRANE EFFLUX PROTEIN-RELATED"/>
    <property type="match status" value="1"/>
</dbReference>
<comment type="subcellular location">
    <subcellularLocation>
        <location evidence="1">Cell membrane</location>
        <topology evidence="1">Multi-pass membrane protein</topology>
    </subcellularLocation>
</comment>
<dbReference type="AlphaFoldDB" id="A0A4R7HZ08"/>
<dbReference type="InterPro" id="IPR010290">
    <property type="entry name" value="TM_effector"/>
</dbReference>
<evidence type="ECO:0000256" key="7">
    <source>
        <dbReference type="SAM" id="MobiDB-lite"/>
    </source>
</evidence>
<feature type="region of interest" description="Disordered" evidence="7">
    <location>
        <begin position="1"/>
        <end position="33"/>
    </location>
</feature>
<gene>
    <name evidence="10" type="ORF">BDK89_1337</name>
</gene>
<protein>
    <submittedName>
        <fullName evidence="10">Putative MFS family arabinose efflux permease</fullName>
    </submittedName>
</protein>
<dbReference type="Gene3D" id="1.20.1250.20">
    <property type="entry name" value="MFS general substrate transporter like domains"/>
    <property type="match status" value="1"/>
</dbReference>
<evidence type="ECO:0000259" key="9">
    <source>
        <dbReference type="PROSITE" id="PS50850"/>
    </source>
</evidence>
<accession>A0A4R7HZ08</accession>
<organism evidence="10 11">
    <name type="scientific">Ilumatobacter fluminis</name>
    <dbReference type="NCBI Taxonomy" id="467091"/>
    <lineage>
        <taxon>Bacteria</taxon>
        <taxon>Bacillati</taxon>
        <taxon>Actinomycetota</taxon>
        <taxon>Acidimicrobiia</taxon>
        <taxon>Acidimicrobiales</taxon>
        <taxon>Ilumatobacteraceae</taxon>
        <taxon>Ilumatobacter</taxon>
    </lineage>
</organism>
<feature type="transmembrane region" description="Helical" evidence="8">
    <location>
        <begin position="289"/>
        <end position="310"/>
    </location>
</feature>
<comment type="caution">
    <text evidence="10">The sequence shown here is derived from an EMBL/GenBank/DDBJ whole genome shotgun (WGS) entry which is preliminary data.</text>
</comment>
<dbReference type="Proteomes" id="UP000294558">
    <property type="component" value="Unassembled WGS sequence"/>
</dbReference>
<keyword evidence="11" id="KW-1185">Reference proteome</keyword>
<feature type="domain" description="Major facilitator superfamily (MFS) profile" evidence="9">
    <location>
        <begin position="41"/>
        <end position="433"/>
    </location>
</feature>
<dbReference type="GO" id="GO:0022857">
    <property type="term" value="F:transmembrane transporter activity"/>
    <property type="evidence" value="ECO:0007669"/>
    <property type="project" value="InterPro"/>
</dbReference>
<feature type="transmembrane region" description="Helical" evidence="8">
    <location>
        <begin position="195"/>
        <end position="220"/>
    </location>
</feature>
<reference evidence="10 11" key="1">
    <citation type="submission" date="2019-03" db="EMBL/GenBank/DDBJ databases">
        <title>Sequencing the genomes of 1000 actinobacteria strains.</title>
        <authorList>
            <person name="Klenk H.-P."/>
        </authorList>
    </citation>
    <scope>NUCLEOTIDE SEQUENCE [LARGE SCALE GENOMIC DNA]</scope>
    <source>
        <strain evidence="10 11">DSM 18936</strain>
    </source>
</reference>
<feature type="transmembrane region" description="Helical" evidence="8">
    <location>
        <begin position="137"/>
        <end position="158"/>
    </location>
</feature>
<dbReference type="GO" id="GO:0005886">
    <property type="term" value="C:plasma membrane"/>
    <property type="evidence" value="ECO:0007669"/>
    <property type="project" value="UniProtKB-SubCell"/>
</dbReference>
<feature type="transmembrane region" description="Helical" evidence="8">
    <location>
        <begin position="408"/>
        <end position="428"/>
    </location>
</feature>
<evidence type="ECO:0000256" key="3">
    <source>
        <dbReference type="ARBA" id="ARBA00022475"/>
    </source>
</evidence>
<dbReference type="InterPro" id="IPR020846">
    <property type="entry name" value="MFS_dom"/>
</dbReference>